<dbReference type="STRING" id="619304.SAMN05421760_101986"/>
<accession>A0A1N7JD66</accession>
<keyword evidence="3" id="KW-0808">Transferase</keyword>
<keyword evidence="4" id="KW-1185">Reference proteome</keyword>
<name>A0A1N7JD66_9GAMM</name>
<dbReference type="GO" id="GO:0016757">
    <property type="term" value="F:glycosyltransferase activity"/>
    <property type="evidence" value="ECO:0007669"/>
    <property type="project" value="InterPro"/>
</dbReference>
<evidence type="ECO:0000313" key="4">
    <source>
        <dbReference type="Proteomes" id="UP000185999"/>
    </source>
</evidence>
<evidence type="ECO:0000259" key="2">
    <source>
        <dbReference type="Pfam" id="PF13477"/>
    </source>
</evidence>
<dbReference type="Pfam" id="PF13477">
    <property type="entry name" value="Glyco_trans_4_2"/>
    <property type="match status" value="1"/>
</dbReference>
<feature type="domain" description="Glycosyl transferase family 1" evidence="1">
    <location>
        <begin position="196"/>
        <end position="353"/>
    </location>
</feature>
<feature type="domain" description="Glycosyltransferase subfamily 4-like N-terminal" evidence="2">
    <location>
        <begin position="8"/>
        <end position="157"/>
    </location>
</feature>
<reference evidence="4" key="1">
    <citation type="submission" date="2017-01" db="EMBL/GenBank/DDBJ databases">
        <authorList>
            <person name="Varghese N."/>
            <person name="Submissions S."/>
        </authorList>
    </citation>
    <scope>NUCLEOTIDE SEQUENCE [LARGE SCALE GENOMIC DNA]</scope>
    <source>
        <strain evidence="4">DSM 22306</strain>
    </source>
</reference>
<dbReference type="AlphaFoldDB" id="A0A1N7JD66"/>
<dbReference type="InterPro" id="IPR001296">
    <property type="entry name" value="Glyco_trans_1"/>
</dbReference>
<dbReference type="SUPFAM" id="SSF53756">
    <property type="entry name" value="UDP-Glycosyltransferase/glycogen phosphorylase"/>
    <property type="match status" value="1"/>
</dbReference>
<dbReference type="InterPro" id="IPR028098">
    <property type="entry name" value="Glyco_trans_4-like_N"/>
</dbReference>
<dbReference type="Gene3D" id="3.40.50.2000">
    <property type="entry name" value="Glycogen Phosphorylase B"/>
    <property type="match status" value="2"/>
</dbReference>
<evidence type="ECO:0000259" key="1">
    <source>
        <dbReference type="Pfam" id="PF00534"/>
    </source>
</evidence>
<gene>
    <name evidence="3" type="ORF">SAMN05421760_101986</name>
</gene>
<dbReference type="GO" id="GO:1901135">
    <property type="term" value="P:carbohydrate derivative metabolic process"/>
    <property type="evidence" value="ECO:0007669"/>
    <property type="project" value="UniProtKB-ARBA"/>
</dbReference>
<evidence type="ECO:0000313" key="3">
    <source>
        <dbReference type="EMBL" id="SIS47332.1"/>
    </source>
</evidence>
<dbReference type="Proteomes" id="UP000185999">
    <property type="component" value="Unassembled WGS sequence"/>
</dbReference>
<dbReference type="PANTHER" id="PTHR12526">
    <property type="entry name" value="GLYCOSYLTRANSFERASE"/>
    <property type="match status" value="1"/>
</dbReference>
<sequence length="379" mass="42389">MVGDILLKIIFVVNSLEFFISHRLPIAITARDCGYTVHIASMGSVEVEKIKNYGFVHHRVPFTRRGQNPFVEFRAFIYLYRLFKDVQPDLVHLITIKPVLYGGIAARMARIKSVVVAITGLGTVFIAQTKMAIIRRRLISLMYNLAIGETATVIFQNLDDRNILLKFCRLKLKQVRIIKGSGVDLDSYRLSPQHQGVPVVVMAARLLRDKGVFEFIEAARILRLRSVPLKMRLIGEIDQGNPTSVSESEMELWRKEGVVELIDYSKNIPHQYAAANIVCLPSYREGLPKGLVEAAACGRAVITTDVPGCCDAIVPGVTGILVPVRNATALADAIQDLIERPLKRKKMGEAGRKLAEQEFGIKKIVEQHMNIYKELLTDA</sequence>
<proteinExistence type="predicted"/>
<organism evidence="3 4">
    <name type="scientific">Neptunomonas antarctica</name>
    <dbReference type="NCBI Taxonomy" id="619304"/>
    <lineage>
        <taxon>Bacteria</taxon>
        <taxon>Pseudomonadati</taxon>
        <taxon>Pseudomonadota</taxon>
        <taxon>Gammaproteobacteria</taxon>
        <taxon>Oceanospirillales</taxon>
        <taxon>Oceanospirillaceae</taxon>
        <taxon>Neptunomonas</taxon>
    </lineage>
</organism>
<dbReference type="CDD" id="cd03808">
    <property type="entry name" value="GT4_CapM-like"/>
    <property type="match status" value="1"/>
</dbReference>
<protein>
    <submittedName>
        <fullName evidence="3">Glycosyltransferase involved in cell wall bisynthesis</fullName>
    </submittedName>
</protein>
<dbReference type="PANTHER" id="PTHR12526:SF638">
    <property type="entry name" value="SPORE COAT PROTEIN SA"/>
    <property type="match status" value="1"/>
</dbReference>
<dbReference type="Pfam" id="PF00534">
    <property type="entry name" value="Glycos_transf_1"/>
    <property type="match status" value="1"/>
</dbReference>
<dbReference type="EMBL" id="FTOE01000001">
    <property type="protein sequence ID" value="SIS47332.1"/>
    <property type="molecule type" value="Genomic_DNA"/>
</dbReference>